<gene>
    <name evidence="11" type="ORF">CHILSU_LOCUS10248</name>
</gene>
<evidence type="ECO:0000313" key="12">
    <source>
        <dbReference type="Proteomes" id="UP001153292"/>
    </source>
</evidence>
<evidence type="ECO:0000256" key="5">
    <source>
        <dbReference type="ARBA" id="ARBA00022989"/>
    </source>
</evidence>
<evidence type="ECO:0000313" key="11">
    <source>
        <dbReference type="EMBL" id="CAH2991121.1"/>
    </source>
</evidence>
<keyword evidence="3" id="KW-0677">Repeat</keyword>
<feature type="domain" description="Cadherin" evidence="10">
    <location>
        <begin position="605"/>
        <end position="726"/>
    </location>
</feature>
<dbReference type="PANTHER" id="PTHR24026:SF96">
    <property type="entry name" value="CADHERIN-86C"/>
    <property type="match status" value="1"/>
</dbReference>
<feature type="domain" description="Cadherin" evidence="10">
    <location>
        <begin position="263"/>
        <end position="379"/>
    </location>
</feature>
<evidence type="ECO:0000256" key="4">
    <source>
        <dbReference type="ARBA" id="ARBA00022837"/>
    </source>
</evidence>
<feature type="region of interest" description="Disordered" evidence="8">
    <location>
        <begin position="1529"/>
        <end position="1571"/>
    </location>
</feature>
<evidence type="ECO:0000256" key="6">
    <source>
        <dbReference type="ARBA" id="ARBA00023136"/>
    </source>
</evidence>
<dbReference type="InterPro" id="IPR002126">
    <property type="entry name" value="Cadherin-like_dom"/>
</dbReference>
<feature type="region of interest" description="Disordered" evidence="8">
    <location>
        <begin position="1236"/>
        <end position="1263"/>
    </location>
</feature>
<feature type="compositionally biased region" description="Polar residues" evidence="8">
    <location>
        <begin position="1557"/>
        <end position="1566"/>
    </location>
</feature>
<evidence type="ECO:0000256" key="2">
    <source>
        <dbReference type="ARBA" id="ARBA00022692"/>
    </source>
</evidence>
<keyword evidence="12" id="KW-1185">Reference proteome</keyword>
<dbReference type="Pfam" id="PF00028">
    <property type="entry name" value="Cadherin"/>
    <property type="match status" value="2"/>
</dbReference>
<comment type="subcellular location">
    <subcellularLocation>
        <location evidence="1">Membrane</location>
    </subcellularLocation>
</comment>
<dbReference type="Gene3D" id="2.60.40.60">
    <property type="entry name" value="Cadherins"/>
    <property type="match status" value="5"/>
</dbReference>
<dbReference type="SMART" id="SM00112">
    <property type="entry name" value="CA"/>
    <property type="match status" value="5"/>
</dbReference>
<keyword evidence="5 9" id="KW-1133">Transmembrane helix</keyword>
<feature type="region of interest" description="Disordered" evidence="8">
    <location>
        <begin position="1591"/>
        <end position="1704"/>
    </location>
</feature>
<evidence type="ECO:0000256" key="3">
    <source>
        <dbReference type="ARBA" id="ARBA00022737"/>
    </source>
</evidence>
<feature type="domain" description="Cadherin" evidence="10">
    <location>
        <begin position="380"/>
        <end position="496"/>
    </location>
</feature>
<keyword evidence="4 7" id="KW-0106">Calcium</keyword>
<feature type="transmembrane region" description="Helical" evidence="9">
    <location>
        <begin position="923"/>
        <end position="943"/>
    </location>
</feature>
<dbReference type="PRINTS" id="PR00205">
    <property type="entry name" value="CADHERIN"/>
</dbReference>
<sequence length="1896" mass="212570">MLETVFRVGYIQINRMTFAIVLVLVCVAAAVRGGEPVFDPSTLMRLVLVPADAAVGSVIYRVRASDPDFDYPLHFELIGQMGRLDIGIVTLPCTRYNSVCQANVVLLRRLEPGRYVDFRLSVRNTRGRSSRIACSITGTNATTPRDTIFPHQPSIILVPEDAKRGTDLEIVIARKNPLSPKPLELELWGSQLFAIRQRRVSTENTEGTIFLVGPLDFEAQSMYHLTLLAVDPYVELGKDTRNIAALEVVVVVQDVQDMPPVFTTAPPITHLPRQVTPGDMVVKVRAEDGDKGAPRVIRYGLVSEGNPFTPFFNVNETTGEVTLERPIEEIAAISHAGAPILLTVVAEEVRLSREEPEAMSSTVQLAFILPERENSPPYFENQFYITYLDENAPQGTALTFNDPYIPQVNDNDAGKNGVFSLTLMGNNGTFEISPTVAERHTQFIIKVRDNTMLDFEARKSVIFQIMAQELGPATNLSATANVTVYLNDVNDNPPVFLAQSYEVELPENVTAGTRVEQVQADDVDTGAFGKIQYTAILGYLNTSLYLDPLTGVISVATNNHGFDREAMPDLHFLVEARDNDGVGLRVTVPLIIKLLDVNDNPPEFERSLYEFVLSPSLNNFTSTAFVKAVDKDAEPPNNIVRYEIIQGNNDEKFAINTETGELYLLQALKRTKKQNVPRQKRQLDSQQESEVFSLTVRAYDLGVPSLSSTTNVKIYPPESKTRTMSFIVPGANPDRQKLEEVLSTLSGGKVTIIEIKPYKGDNGATDLIGQEFSQEKSEVIAIVRMSGNSAINVAKLQEQLAKNMTIYNTGSGIANNGNTGGNTNNGNNGANNGNLGTNTWNTGANPGTPVINPGNVGTNTGNTGLNNGNIGSNTGNPGTNVNTYPGTHNVNASPGNNGGTGQVDHAATADNGDSNLYRAESRLLFWLLILLAILVAIVLLLLICCCICEGCPLYMPPRKRVIRVNSTEDDVRLVVHDKGVGRENKSTQNLENKSVQATEWRRREAWSAEQADLRTKPTQWKFNKRNYRSKELSKPASIPGDIHQEFVHAAEDNDYKYNDARQSFRARDGPNIIYTKEMQIQKSFANKHKEYIEDLENGYDRIATLHYHKRDQDSDSMQRHELDRGSEVGVFLKSEDKNINDKIENNKKEQKDKQRAPSSLERDQYFIKEGNTEILRLVTRGKGEEERYVNLPIHQQRPVTLIPHTQYVVVDSGKDLLMERFIREQGEEAKNIREKMGKSTDMDSVSNGKEGKNFGQRSRRGSETHNQFHDYLNIPPEVPGVVPLKTDYLQSALLEMQNKSTIHQELLESSLRKQNELLHQILIERERMLQNQETASQVESKLETQSLPGQSVMATQTECHIGTQTEPIVLKPTRRKARSDNDSYSEDESQILEDENKKVAWVKKKKPKKKIKYKDPRRSIRIYDLKRKIKTPIIEESEVSPSLDSEKHVKISKTNEREEHVKNYGDITKSIVTTSKNETVCSTQIKSSDAERKSKLKKEILMEISDSLEEKIESDSRDRKRIQRQNHIEEQLALEHKSSEEIKSRSSSASLKDNRNLVFSRQGSSTEARELADQISNIKTTDLDYIAPMGESISQTDSSAKKTDANTESTKSPENSKTVQKSLPRYMQWYGKKGTNSKQLGADKVTPQKSTVTDKIPPSKPKRPSKTKNEQDKDIKEDKTGRYGKIISRDQNDNSEAKKNAKLKENEFIHPRLLKEEKVTPVPEGPYPDVHPLLQHSEHRYERQYENQNPLCHIQPTHIPKYLGGQPNIPVLPKRTSVEQQPIYVNQDDVKKKDTKQISESALTHSISISTSYDEDRKNTPEVHVSKINIGGDVSEINRSVTTNIDDNDSGIAMNTLVQTGNIKRLPITEKKSIFTIAYDEVQTKQLRPDSSSTSY</sequence>
<feature type="compositionally biased region" description="Polar residues" evidence="8">
    <location>
        <begin position="1606"/>
        <end position="1621"/>
    </location>
</feature>
<dbReference type="Proteomes" id="UP001153292">
    <property type="component" value="Chromosome 7"/>
</dbReference>
<dbReference type="SUPFAM" id="SSF49313">
    <property type="entry name" value="Cadherin-like"/>
    <property type="match status" value="5"/>
</dbReference>
<feature type="compositionally biased region" description="Basic and acidic residues" evidence="8">
    <location>
        <begin position="1667"/>
        <end position="1704"/>
    </location>
</feature>
<feature type="domain" description="Cadherin" evidence="10">
    <location>
        <begin position="497"/>
        <end position="604"/>
    </location>
</feature>
<dbReference type="PROSITE" id="PS00232">
    <property type="entry name" value="CADHERIN_1"/>
    <property type="match status" value="2"/>
</dbReference>
<accession>A0ABN8LH68</accession>
<evidence type="ECO:0000256" key="7">
    <source>
        <dbReference type="PROSITE-ProRule" id="PRU00043"/>
    </source>
</evidence>
<protein>
    <recommendedName>
        <fullName evidence="10">Cadherin domain-containing protein</fullName>
    </recommendedName>
</protein>
<evidence type="ECO:0000256" key="9">
    <source>
        <dbReference type="SAM" id="Phobius"/>
    </source>
</evidence>
<reference evidence="11" key="1">
    <citation type="submission" date="2021-12" db="EMBL/GenBank/DDBJ databases">
        <authorList>
            <person name="King R."/>
        </authorList>
    </citation>
    <scope>NUCLEOTIDE SEQUENCE</scope>
</reference>
<dbReference type="InterPro" id="IPR020894">
    <property type="entry name" value="Cadherin_CS"/>
</dbReference>
<name>A0ABN8LH68_CHISP</name>
<organism evidence="11 12">
    <name type="scientific">Chilo suppressalis</name>
    <name type="common">Asiatic rice borer moth</name>
    <dbReference type="NCBI Taxonomy" id="168631"/>
    <lineage>
        <taxon>Eukaryota</taxon>
        <taxon>Metazoa</taxon>
        <taxon>Ecdysozoa</taxon>
        <taxon>Arthropoda</taxon>
        <taxon>Hexapoda</taxon>
        <taxon>Insecta</taxon>
        <taxon>Pterygota</taxon>
        <taxon>Neoptera</taxon>
        <taxon>Endopterygota</taxon>
        <taxon>Lepidoptera</taxon>
        <taxon>Glossata</taxon>
        <taxon>Ditrysia</taxon>
        <taxon>Pyraloidea</taxon>
        <taxon>Crambidae</taxon>
        <taxon>Crambinae</taxon>
        <taxon>Chilo</taxon>
    </lineage>
</organism>
<evidence type="ECO:0000256" key="8">
    <source>
        <dbReference type="SAM" id="MobiDB-lite"/>
    </source>
</evidence>
<evidence type="ECO:0000256" key="1">
    <source>
        <dbReference type="ARBA" id="ARBA00004370"/>
    </source>
</evidence>
<dbReference type="EMBL" id="OU963900">
    <property type="protein sequence ID" value="CAH2991121.1"/>
    <property type="molecule type" value="Genomic_DNA"/>
</dbReference>
<dbReference type="PANTHER" id="PTHR24026">
    <property type="entry name" value="FAT ATYPICAL CADHERIN-RELATED"/>
    <property type="match status" value="1"/>
</dbReference>
<feature type="compositionally biased region" description="Basic and acidic residues" evidence="8">
    <location>
        <begin position="1529"/>
        <end position="1544"/>
    </location>
</feature>
<proteinExistence type="predicted"/>
<keyword evidence="6 9" id="KW-0472">Membrane</keyword>
<keyword evidence="2 9" id="KW-0812">Transmembrane</keyword>
<dbReference type="InterPro" id="IPR015919">
    <property type="entry name" value="Cadherin-like_sf"/>
</dbReference>
<evidence type="ECO:0000259" key="10">
    <source>
        <dbReference type="PROSITE" id="PS50268"/>
    </source>
</evidence>
<feature type="domain" description="Cadherin" evidence="10">
    <location>
        <begin position="150"/>
        <end position="262"/>
    </location>
</feature>
<dbReference type="CDD" id="cd11304">
    <property type="entry name" value="Cadherin_repeat"/>
    <property type="match status" value="5"/>
</dbReference>
<dbReference type="PROSITE" id="PS50268">
    <property type="entry name" value="CADHERIN_2"/>
    <property type="match status" value="5"/>
</dbReference>